<feature type="transmembrane region" description="Helical" evidence="1">
    <location>
        <begin position="12"/>
        <end position="34"/>
    </location>
</feature>
<dbReference type="EMBL" id="CP073344">
    <property type="protein sequence ID" value="UTW03976.1"/>
    <property type="molecule type" value="Genomic_DNA"/>
</dbReference>
<reference evidence="2" key="1">
    <citation type="submission" date="2021-04" db="EMBL/GenBank/DDBJ databases">
        <title>Oceanospirillales bacteria with DddD are important DMSP degraders in coastal seawater.</title>
        <authorList>
            <person name="Liu J."/>
        </authorList>
    </citation>
    <scope>NUCLEOTIDE SEQUENCE</scope>
    <source>
        <strain evidence="2">GY6</strain>
    </source>
</reference>
<proteinExistence type="predicted"/>
<feature type="transmembrane region" description="Helical" evidence="1">
    <location>
        <begin position="128"/>
        <end position="148"/>
    </location>
</feature>
<organism evidence="2 3">
    <name type="scientific">Amphritea atlantica</name>
    <dbReference type="NCBI Taxonomy" id="355243"/>
    <lineage>
        <taxon>Bacteria</taxon>
        <taxon>Pseudomonadati</taxon>
        <taxon>Pseudomonadota</taxon>
        <taxon>Gammaproteobacteria</taxon>
        <taxon>Oceanospirillales</taxon>
        <taxon>Oceanospirillaceae</taxon>
        <taxon>Amphritea</taxon>
    </lineage>
</organism>
<protein>
    <submittedName>
        <fullName evidence="2">Uncharacterized protein</fullName>
    </submittedName>
</protein>
<name>A0ABY5GVG2_9GAMM</name>
<dbReference type="Proteomes" id="UP001059950">
    <property type="component" value="Chromosome"/>
</dbReference>
<gene>
    <name evidence="2" type="ORF">KDX31_02815</name>
</gene>
<keyword evidence="1" id="KW-0472">Membrane</keyword>
<evidence type="ECO:0000313" key="2">
    <source>
        <dbReference type="EMBL" id="UTW03976.1"/>
    </source>
</evidence>
<keyword evidence="1" id="KW-1133">Transmembrane helix</keyword>
<sequence length="192" mass="22651">MKWMPAIPTDNLYKFCAISGMWMFFGLVVLYTWIVAITIQIEKEGSASTSYYSSLITVSDIERRLDSIEKGLEKENKLDWTSTEWDIDQEKNFLEHALKNHRKSMKLNEYAINSDTGEQLNLIKRPAVYIPGLLYLALMSFLLVIGFFRWKTKIQDIDLEIRKVELETKKRALVKLDLEIRNLNSKRRHWSR</sequence>
<keyword evidence="1" id="KW-0812">Transmembrane</keyword>
<evidence type="ECO:0000313" key="3">
    <source>
        <dbReference type="Proteomes" id="UP001059950"/>
    </source>
</evidence>
<accession>A0ABY5GVG2</accession>
<keyword evidence="3" id="KW-1185">Reference proteome</keyword>
<evidence type="ECO:0000256" key="1">
    <source>
        <dbReference type="SAM" id="Phobius"/>
    </source>
</evidence>